<geneLocation type="plasmid" evidence="4 5">
    <name>p6</name>
</geneLocation>
<name>A0A4D8QGI5_AZOBR</name>
<evidence type="ECO:0000313" key="5">
    <source>
        <dbReference type="Proteomes" id="UP000298596"/>
    </source>
</evidence>
<keyword evidence="2" id="KW-0732">Signal</keyword>
<dbReference type="PROSITE" id="PS51257">
    <property type="entry name" value="PROKAR_LIPOPROTEIN"/>
    <property type="match status" value="1"/>
</dbReference>
<evidence type="ECO:0000259" key="3">
    <source>
        <dbReference type="Pfam" id="PF09851"/>
    </source>
</evidence>
<sequence>MRKLILITRLAASMVLVLLGACQTTKSHIDASEAMEKFPADCRMRAQINGPVDIINDPGRVSSSGINAYAVKQVSADEQRAIACFCGNNFDLGKATESIALEIMKQSNRGDEWVMTSHNFYADNNRKILEYGGRSDSAFGKFNVLGKMYMENKCLQLFQAMARPGDNSVLVPFINSIYDPRVGELQSPKPNPQTKPTTSAPTNTATRLSTLKDMFERKVITKEEYEDRRRKILDHL</sequence>
<dbReference type="InterPro" id="IPR018649">
    <property type="entry name" value="SHOCT"/>
</dbReference>
<organism evidence="4 5">
    <name type="scientific">Azospirillum brasilense</name>
    <dbReference type="NCBI Taxonomy" id="192"/>
    <lineage>
        <taxon>Bacteria</taxon>
        <taxon>Pseudomonadati</taxon>
        <taxon>Pseudomonadota</taxon>
        <taxon>Alphaproteobacteria</taxon>
        <taxon>Rhodospirillales</taxon>
        <taxon>Azospirillaceae</taxon>
        <taxon>Azospirillum</taxon>
    </lineage>
</organism>
<evidence type="ECO:0000313" key="4">
    <source>
        <dbReference type="EMBL" id="QCO07330.1"/>
    </source>
</evidence>
<feature type="signal peptide" evidence="2">
    <location>
        <begin position="1"/>
        <end position="20"/>
    </location>
</feature>
<reference evidence="4 5" key="1">
    <citation type="submission" date="2018-09" db="EMBL/GenBank/DDBJ databases">
        <title>Whole genome based analysis of evolution and adaptive divergence in Indian and Brazilian strains of Azospirillum brasilense.</title>
        <authorList>
            <person name="Singh C."/>
            <person name="Tripathi A.K."/>
        </authorList>
    </citation>
    <scope>NUCLEOTIDE SEQUENCE [LARGE SCALE GENOMIC DNA]</scope>
    <source>
        <strain evidence="4 5">MTCC4036</strain>
        <plasmid evidence="4 5">p6</plasmid>
    </source>
</reference>
<accession>A0A4D8QGI5</accession>
<protein>
    <submittedName>
        <fullName evidence="4">SHOCT domain-containing protein</fullName>
    </submittedName>
</protein>
<evidence type="ECO:0000256" key="1">
    <source>
        <dbReference type="SAM" id="MobiDB-lite"/>
    </source>
</evidence>
<feature type="compositionally biased region" description="Polar residues" evidence="1">
    <location>
        <begin position="192"/>
        <end position="203"/>
    </location>
</feature>
<dbReference type="AlphaFoldDB" id="A0A4D8QGI5"/>
<feature type="region of interest" description="Disordered" evidence="1">
    <location>
        <begin position="182"/>
        <end position="203"/>
    </location>
</feature>
<dbReference type="Pfam" id="PF09851">
    <property type="entry name" value="SHOCT"/>
    <property type="match status" value="1"/>
</dbReference>
<keyword evidence="4" id="KW-0614">Plasmid</keyword>
<feature type="domain" description="SHOCT" evidence="3">
    <location>
        <begin position="207"/>
        <end position="233"/>
    </location>
</feature>
<gene>
    <name evidence="4" type="ORF">D3867_36225</name>
</gene>
<evidence type="ECO:0000256" key="2">
    <source>
        <dbReference type="SAM" id="SignalP"/>
    </source>
</evidence>
<dbReference type="EMBL" id="CP032336">
    <property type="protein sequence ID" value="QCO07330.1"/>
    <property type="molecule type" value="Genomic_DNA"/>
</dbReference>
<dbReference type="Proteomes" id="UP000298596">
    <property type="component" value="Plasmid p6"/>
</dbReference>
<feature type="chain" id="PRO_5020636856" evidence="2">
    <location>
        <begin position="21"/>
        <end position="236"/>
    </location>
</feature>
<proteinExistence type="predicted"/>